<evidence type="ECO:0000256" key="3">
    <source>
        <dbReference type="ARBA" id="ARBA00022982"/>
    </source>
</evidence>
<dbReference type="SUPFAM" id="SSF52833">
    <property type="entry name" value="Thioredoxin-like"/>
    <property type="match status" value="1"/>
</dbReference>
<evidence type="ECO:0000256" key="8">
    <source>
        <dbReference type="PIRSR" id="PIRSR000077-1"/>
    </source>
</evidence>
<accession>A0A2A6FS35</accession>
<feature type="site" description="Contributes to redox potential value" evidence="8">
    <location>
        <position position="33"/>
    </location>
</feature>
<feature type="site" description="Deprotonates C-terminal active site Cys" evidence="8">
    <location>
        <position position="26"/>
    </location>
</feature>
<evidence type="ECO:0000256" key="5">
    <source>
        <dbReference type="ARBA" id="ARBA00023284"/>
    </source>
</evidence>
<dbReference type="FunFam" id="3.40.30.10:FF:000001">
    <property type="entry name" value="Thioredoxin"/>
    <property type="match status" value="1"/>
</dbReference>
<comment type="similarity">
    <text evidence="1 7">Belongs to the thioredoxin family.</text>
</comment>
<dbReference type="PANTHER" id="PTHR45663">
    <property type="entry name" value="GEO12009P1"/>
    <property type="match status" value="1"/>
</dbReference>
<dbReference type="EMBL" id="NAEP01000034">
    <property type="protein sequence ID" value="PDQ35426.1"/>
    <property type="molecule type" value="Genomic_DNA"/>
</dbReference>
<dbReference type="CDD" id="cd02947">
    <property type="entry name" value="TRX_family"/>
    <property type="match status" value="1"/>
</dbReference>
<dbReference type="Gene3D" id="3.40.30.10">
    <property type="entry name" value="Glutaredoxin"/>
    <property type="match status" value="1"/>
</dbReference>
<dbReference type="Proteomes" id="UP000219994">
    <property type="component" value="Unassembled WGS sequence"/>
</dbReference>
<dbReference type="GO" id="GO:0015035">
    <property type="term" value="F:protein-disulfide reductase activity"/>
    <property type="evidence" value="ECO:0007669"/>
    <property type="project" value="UniProtKB-UniRule"/>
</dbReference>
<dbReference type="PROSITE" id="PS51352">
    <property type="entry name" value="THIOREDOXIN_2"/>
    <property type="match status" value="1"/>
</dbReference>
<evidence type="ECO:0000256" key="6">
    <source>
        <dbReference type="NCBIfam" id="TIGR01068"/>
    </source>
</evidence>
<reference evidence="12" key="1">
    <citation type="submission" date="2017-03" db="EMBL/GenBank/DDBJ databases">
        <authorList>
            <person name="Lund M.B."/>
        </authorList>
    </citation>
    <scope>NUCLEOTIDE SEQUENCE [LARGE SCALE GENOMIC DNA]</scope>
</reference>
<dbReference type="PANTHER" id="PTHR45663:SF40">
    <property type="entry name" value="THIOREDOXIN 2"/>
    <property type="match status" value="1"/>
</dbReference>
<dbReference type="GO" id="GO:0005829">
    <property type="term" value="C:cytosol"/>
    <property type="evidence" value="ECO:0007669"/>
    <property type="project" value="TreeGrafter"/>
</dbReference>
<evidence type="ECO:0000256" key="7">
    <source>
        <dbReference type="PIRNR" id="PIRNR000077"/>
    </source>
</evidence>
<evidence type="ECO:0000256" key="2">
    <source>
        <dbReference type="ARBA" id="ARBA00022448"/>
    </source>
</evidence>
<dbReference type="InterPro" id="IPR036249">
    <property type="entry name" value="Thioredoxin-like_sf"/>
</dbReference>
<protein>
    <recommendedName>
        <fullName evidence="6 7">Thioredoxin</fullName>
    </recommendedName>
</protein>
<keyword evidence="4 9" id="KW-1015">Disulfide bond</keyword>
<dbReference type="PIRSF" id="PIRSF000077">
    <property type="entry name" value="Thioredoxin"/>
    <property type="match status" value="1"/>
</dbReference>
<evidence type="ECO:0000313" key="11">
    <source>
        <dbReference type="EMBL" id="PDQ35426.1"/>
    </source>
</evidence>
<dbReference type="PRINTS" id="PR00421">
    <property type="entry name" value="THIOREDOXIN"/>
</dbReference>
<feature type="active site" description="Nucleophile" evidence="8">
    <location>
        <position position="35"/>
    </location>
</feature>
<keyword evidence="5 9" id="KW-0676">Redox-active center</keyword>
<sequence length="108" mass="11693">MSNARDVTAETFDTEVLQSSKPVVVDFWADWCRPCLAFAPILDQLASDHSDKINLVKVDTEAEPQLAAKYGIMALPTLKVFVNGEVVNSLSGLRSKAALETELAGILS</sequence>
<organism evidence="11 12">
    <name type="scientific">Candidatus Lumbricidiphila eiseniae</name>
    <dbReference type="NCBI Taxonomy" id="1969409"/>
    <lineage>
        <taxon>Bacteria</taxon>
        <taxon>Bacillati</taxon>
        <taxon>Actinomycetota</taxon>
        <taxon>Actinomycetes</taxon>
        <taxon>Micrococcales</taxon>
        <taxon>Microbacteriaceae</taxon>
        <taxon>Candidatus Lumbricidiphila</taxon>
    </lineage>
</organism>
<feature type="domain" description="Thioredoxin" evidence="10">
    <location>
        <begin position="1"/>
        <end position="108"/>
    </location>
</feature>
<dbReference type="AlphaFoldDB" id="A0A2A6FS35"/>
<evidence type="ECO:0000256" key="1">
    <source>
        <dbReference type="ARBA" id="ARBA00008987"/>
    </source>
</evidence>
<keyword evidence="3" id="KW-0249">Electron transport</keyword>
<evidence type="ECO:0000256" key="9">
    <source>
        <dbReference type="PIRSR" id="PIRSR000077-4"/>
    </source>
</evidence>
<feature type="active site" description="Nucleophile" evidence="8">
    <location>
        <position position="32"/>
    </location>
</feature>
<dbReference type="NCBIfam" id="TIGR01068">
    <property type="entry name" value="thioredoxin"/>
    <property type="match status" value="1"/>
</dbReference>
<evidence type="ECO:0000313" key="12">
    <source>
        <dbReference type="Proteomes" id="UP000219994"/>
    </source>
</evidence>
<feature type="disulfide bond" description="Redox-active" evidence="9">
    <location>
        <begin position="32"/>
        <end position="35"/>
    </location>
</feature>
<comment type="caution">
    <text evidence="11">The sequence shown here is derived from an EMBL/GenBank/DDBJ whole genome shotgun (WGS) entry which is preliminary data.</text>
</comment>
<proteinExistence type="inferred from homology"/>
<dbReference type="InterPro" id="IPR005746">
    <property type="entry name" value="Thioredoxin"/>
</dbReference>
<dbReference type="Pfam" id="PF00085">
    <property type="entry name" value="Thioredoxin"/>
    <property type="match status" value="1"/>
</dbReference>
<evidence type="ECO:0000259" key="10">
    <source>
        <dbReference type="PROSITE" id="PS51352"/>
    </source>
</evidence>
<dbReference type="InterPro" id="IPR013766">
    <property type="entry name" value="Thioredoxin_domain"/>
</dbReference>
<name>A0A2A6FS35_9MICO</name>
<gene>
    <name evidence="11" type="ORF">B5766_06275</name>
</gene>
<keyword evidence="2" id="KW-0813">Transport</keyword>
<feature type="site" description="Contributes to redox potential value" evidence="8">
    <location>
        <position position="34"/>
    </location>
</feature>
<evidence type="ECO:0000256" key="4">
    <source>
        <dbReference type="ARBA" id="ARBA00023157"/>
    </source>
</evidence>